<feature type="chain" id="PRO_5003510484" evidence="1">
    <location>
        <begin position="21"/>
        <end position="223"/>
    </location>
</feature>
<reference evidence="2" key="1">
    <citation type="submission" date="2011-10" db="EMBL/GenBank/DDBJ databases">
        <title>Comparative Sequence Analysis Revealed Gene Movement of Ghd7 in the Grass Genomes.</title>
        <authorList>
            <person name="Yang L."/>
            <person name="Li B."/>
            <person name="Sui Y."/>
            <person name="Chen J."/>
            <person name="Shi J."/>
            <person name="Chen M."/>
        </authorList>
    </citation>
    <scope>NUCLEOTIDE SEQUENCE</scope>
</reference>
<feature type="signal peptide" evidence="1">
    <location>
        <begin position="1"/>
        <end position="20"/>
    </location>
</feature>
<evidence type="ECO:0000313" key="2">
    <source>
        <dbReference type="EMBL" id="AER41578.1"/>
    </source>
</evidence>
<keyword evidence="1" id="KW-0732">Signal</keyword>
<organism evidence="2">
    <name type="scientific">Oryza brachyantha</name>
    <name type="common">malo sina</name>
    <dbReference type="NCBI Taxonomy" id="4533"/>
    <lineage>
        <taxon>Eukaryota</taxon>
        <taxon>Viridiplantae</taxon>
        <taxon>Streptophyta</taxon>
        <taxon>Embryophyta</taxon>
        <taxon>Tracheophyta</taxon>
        <taxon>Spermatophyta</taxon>
        <taxon>Magnoliopsida</taxon>
        <taxon>Liliopsida</taxon>
        <taxon>Poales</taxon>
        <taxon>Poaceae</taxon>
        <taxon>BOP clade</taxon>
        <taxon>Oryzoideae</taxon>
        <taxon>Oryzeae</taxon>
        <taxon>Oryzinae</taxon>
        <taxon>Oryza</taxon>
    </lineage>
</organism>
<sequence length="223" mass="25282">MSPLAFTSLVVACVLLPTRCLRLSGYRQCATSAIKEEYKMTLALLACCSVVCHECTHRNRDACQLLATSGSEYWLPTRTKEARDLVCASSGIIVTPSLCERALHNGQIGWWCRMIGEYVSTGINKYRYVSLDSYTETWMIPISINMCQMISKDARRYQQYQHVSYHDTELLVIADRQQHVPGDDPVLLVITRRVPDEFKHLEEGIEEKGQTIRIRLGYLAAGS</sequence>
<accession>G8JBA0</accession>
<evidence type="ECO:0000256" key="1">
    <source>
        <dbReference type="SAM" id="SignalP"/>
    </source>
</evidence>
<protein>
    <submittedName>
        <fullName evidence="2">Conserved+hypothetical+protein</fullName>
    </submittedName>
</protein>
<dbReference type="AlphaFoldDB" id="G8JBA0"/>
<gene>
    <name evidence="2" type="primary">U6</name>
</gene>
<dbReference type="EMBL" id="JN873129">
    <property type="protein sequence ID" value="AER41578.1"/>
    <property type="molecule type" value="Genomic_DNA"/>
</dbReference>
<proteinExistence type="predicted"/>
<name>G8JBA0_ORYBR</name>